<dbReference type="HOGENOM" id="CLU_2899026_0_0_6"/>
<reference evidence="1 2" key="1">
    <citation type="journal article" date="2013" name="Genome Announc.">
        <title>Genome Sequence of the Obligate Gammaproteobacterial Methanotroph Methylomicrobium album Strain BG8.</title>
        <authorList>
            <person name="Kits K.D."/>
            <person name="Kalyuzhnaya M.G."/>
            <person name="Klotz M.G."/>
            <person name="Jetten M.S."/>
            <person name="Op den Camp H.J."/>
            <person name="Vuilleumier S."/>
            <person name="Bringel F."/>
            <person name="Dispirito A.A."/>
            <person name="Murrell J.C."/>
            <person name="Bruce D."/>
            <person name="Cheng J.F."/>
            <person name="Copeland A."/>
            <person name="Goodwin L."/>
            <person name="Hauser L."/>
            <person name="Lajus A."/>
            <person name="Land M.L."/>
            <person name="Lapidus A."/>
            <person name="Lucas S."/>
            <person name="Medigue C."/>
            <person name="Pitluck S."/>
            <person name="Woyke T."/>
            <person name="Zeytun A."/>
            <person name="Stein L.Y."/>
        </authorList>
    </citation>
    <scope>NUCLEOTIDE SEQUENCE [LARGE SCALE GENOMIC DNA]</scope>
    <source>
        <strain evidence="1 2">BG8</strain>
    </source>
</reference>
<organism evidence="1 2">
    <name type="scientific">Methylomicrobium album BG8</name>
    <dbReference type="NCBI Taxonomy" id="686340"/>
    <lineage>
        <taxon>Bacteria</taxon>
        <taxon>Pseudomonadati</taxon>
        <taxon>Pseudomonadota</taxon>
        <taxon>Gammaproteobacteria</taxon>
        <taxon>Methylococcales</taxon>
        <taxon>Methylococcaceae</taxon>
        <taxon>Methylomicrobium</taxon>
    </lineage>
</organism>
<dbReference type="Proteomes" id="UP000005090">
    <property type="component" value="Chromosome"/>
</dbReference>
<name>H8GP53_METAL</name>
<protein>
    <submittedName>
        <fullName evidence="1">Uncharacterized protein</fullName>
    </submittedName>
</protein>
<gene>
    <name evidence="1" type="ORF">Metal_1873</name>
</gene>
<proteinExistence type="predicted"/>
<evidence type="ECO:0000313" key="2">
    <source>
        <dbReference type="Proteomes" id="UP000005090"/>
    </source>
</evidence>
<dbReference type="EMBL" id="CM001475">
    <property type="protein sequence ID" value="EIC29639.1"/>
    <property type="molecule type" value="Genomic_DNA"/>
</dbReference>
<evidence type="ECO:0000313" key="1">
    <source>
        <dbReference type="EMBL" id="EIC29639.1"/>
    </source>
</evidence>
<sequence>MRIHNHYCWMEATSLNRGLIIPAGWAEMTVVLHSIFKTRVRIVVAALSAVPFIPASGRVEGI</sequence>
<keyword evidence="2" id="KW-1185">Reference proteome</keyword>
<dbReference type="STRING" id="686340.Metal_1873"/>
<dbReference type="AlphaFoldDB" id="H8GP53"/>
<accession>H8GP53</accession>